<evidence type="ECO:0000313" key="7">
    <source>
        <dbReference type="EMBL" id="GGD55585.1"/>
    </source>
</evidence>
<keyword evidence="2" id="KW-1003">Cell membrane</keyword>
<accession>A0A916YPX8</accession>
<reference evidence="7" key="1">
    <citation type="journal article" date="2014" name="Int. J. Syst. Evol. Microbiol.">
        <title>Complete genome sequence of Corynebacterium casei LMG S-19264T (=DSM 44701T), isolated from a smear-ripened cheese.</title>
        <authorList>
            <consortium name="US DOE Joint Genome Institute (JGI-PGF)"/>
            <person name="Walter F."/>
            <person name="Albersmeier A."/>
            <person name="Kalinowski J."/>
            <person name="Ruckert C."/>
        </authorList>
    </citation>
    <scope>NUCLEOTIDE SEQUENCE</scope>
    <source>
        <strain evidence="7">CGMCC 1.15958</strain>
    </source>
</reference>
<evidence type="ECO:0000256" key="6">
    <source>
        <dbReference type="SAM" id="Phobius"/>
    </source>
</evidence>
<proteinExistence type="predicted"/>
<feature type="transmembrane region" description="Helical" evidence="6">
    <location>
        <begin position="158"/>
        <end position="177"/>
    </location>
</feature>
<dbReference type="InterPro" id="IPR022791">
    <property type="entry name" value="L-PG_synthase/AglD"/>
</dbReference>
<feature type="transmembrane region" description="Helical" evidence="6">
    <location>
        <begin position="29"/>
        <end position="47"/>
    </location>
</feature>
<keyword evidence="4 6" id="KW-1133">Transmembrane helix</keyword>
<evidence type="ECO:0000256" key="5">
    <source>
        <dbReference type="ARBA" id="ARBA00023136"/>
    </source>
</evidence>
<feature type="transmembrane region" description="Helical" evidence="6">
    <location>
        <begin position="68"/>
        <end position="94"/>
    </location>
</feature>
<evidence type="ECO:0000256" key="2">
    <source>
        <dbReference type="ARBA" id="ARBA00022475"/>
    </source>
</evidence>
<comment type="subcellular location">
    <subcellularLocation>
        <location evidence="1">Cell membrane</location>
        <topology evidence="1">Multi-pass membrane protein</topology>
    </subcellularLocation>
</comment>
<sequence length="266" mass="29819">MLTPLNWALEALKWQKLASKVEQISFSEAYRGVLIGLTFSTATPMMIGDYAGKILMLKSNKRLQSIGAILLGNSLQMYVSLLFGTLGYLFFIIYSKPSPLIVHIIAIIILAGCLVFGVFLSSHLSDIQVFLSKNRFFEYLKKYLGILENYTIDELRNLFYIATARYLVFSFQFLLMFKIFEINLSNTVLLAGIGIIFLTKTIISAINALGDLGVRALTSIYYFSYFGADIAAISSATFMIWLVNVLLPIIFGSIFILQLKLTTKNA</sequence>
<dbReference type="EMBL" id="BMKK01000003">
    <property type="protein sequence ID" value="GGD55585.1"/>
    <property type="molecule type" value="Genomic_DNA"/>
</dbReference>
<evidence type="ECO:0000256" key="3">
    <source>
        <dbReference type="ARBA" id="ARBA00022692"/>
    </source>
</evidence>
<protein>
    <submittedName>
        <fullName evidence="7">Uncharacterized protein</fullName>
    </submittedName>
</protein>
<dbReference type="GO" id="GO:0005886">
    <property type="term" value="C:plasma membrane"/>
    <property type="evidence" value="ECO:0007669"/>
    <property type="project" value="UniProtKB-SubCell"/>
</dbReference>
<evidence type="ECO:0000313" key="8">
    <source>
        <dbReference type="Proteomes" id="UP000609064"/>
    </source>
</evidence>
<keyword evidence="3 6" id="KW-0812">Transmembrane</keyword>
<feature type="transmembrane region" description="Helical" evidence="6">
    <location>
        <begin position="100"/>
        <end position="124"/>
    </location>
</feature>
<name>A0A916YPX8_9BACT</name>
<gene>
    <name evidence="7" type="ORF">GCM10011514_19670</name>
</gene>
<evidence type="ECO:0000256" key="1">
    <source>
        <dbReference type="ARBA" id="ARBA00004651"/>
    </source>
</evidence>
<reference evidence="7" key="2">
    <citation type="submission" date="2020-09" db="EMBL/GenBank/DDBJ databases">
        <authorList>
            <person name="Sun Q."/>
            <person name="Zhou Y."/>
        </authorList>
    </citation>
    <scope>NUCLEOTIDE SEQUENCE</scope>
    <source>
        <strain evidence="7">CGMCC 1.15958</strain>
    </source>
</reference>
<comment type="caution">
    <text evidence="7">The sequence shown here is derived from an EMBL/GenBank/DDBJ whole genome shotgun (WGS) entry which is preliminary data.</text>
</comment>
<dbReference type="AlphaFoldDB" id="A0A916YPX8"/>
<dbReference type="Pfam" id="PF03706">
    <property type="entry name" value="LPG_synthase_TM"/>
    <property type="match status" value="1"/>
</dbReference>
<feature type="transmembrane region" description="Helical" evidence="6">
    <location>
        <begin position="230"/>
        <end position="257"/>
    </location>
</feature>
<dbReference type="Proteomes" id="UP000609064">
    <property type="component" value="Unassembled WGS sequence"/>
</dbReference>
<keyword evidence="8" id="KW-1185">Reference proteome</keyword>
<organism evidence="7 8">
    <name type="scientific">Emticicia aquatilis</name>
    <dbReference type="NCBI Taxonomy" id="1537369"/>
    <lineage>
        <taxon>Bacteria</taxon>
        <taxon>Pseudomonadati</taxon>
        <taxon>Bacteroidota</taxon>
        <taxon>Cytophagia</taxon>
        <taxon>Cytophagales</taxon>
        <taxon>Leadbetterellaceae</taxon>
        <taxon>Emticicia</taxon>
    </lineage>
</organism>
<feature type="transmembrane region" description="Helical" evidence="6">
    <location>
        <begin position="189"/>
        <end position="210"/>
    </location>
</feature>
<evidence type="ECO:0000256" key="4">
    <source>
        <dbReference type="ARBA" id="ARBA00022989"/>
    </source>
</evidence>
<keyword evidence="5 6" id="KW-0472">Membrane</keyword>